<evidence type="ECO:0000313" key="3">
    <source>
        <dbReference type="Proteomes" id="UP000262257"/>
    </source>
</evidence>
<evidence type="ECO:0000313" key="2">
    <source>
        <dbReference type="EMBL" id="HCM30570.1"/>
    </source>
</evidence>
<gene>
    <name evidence="2" type="ORF">DIC32_02010</name>
</gene>
<evidence type="ECO:0000259" key="1">
    <source>
        <dbReference type="Pfam" id="PF20661"/>
    </source>
</evidence>
<accession>A0A3D3FXP4</accession>
<dbReference type="EMBL" id="DPXL01000028">
    <property type="protein sequence ID" value="HCM30570.1"/>
    <property type="molecule type" value="Genomic_DNA"/>
</dbReference>
<organism evidence="2 3">
    <name type="scientific">Acinetobacter radioresistens</name>
    <dbReference type="NCBI Taxonomy" id="40216"/>
    <lineage>
        <taxon>Bacteria</taxon>
        <taxon>Pseudomonadati</taxon>
        <taxon>Pseudomonadota</taxon>
        <taxon>Gammaproteobacteria</taxon>
        <taxon>Moraxellales</taxon>
        <taxon>Moraxellaceae</taxon>
        <taxon>Acinetobacter</taxon>
    </lineage>
</organism>
<reference evidence="2 3" key="1">
    <citation type="journal article" date="2018" name="Nat. Biotechnol.">
        <title>A standardized bacterial taxonomy based on genome phylogeny substantially revises the tree of life.</title>
        <authorList>
            <person name="Parks D.H."/>
            <person name="Chuvochina M."/>
            <person name="Waite D.W."/>
            <person name="Rinke C."/>
            <person name="Skarshewski A."/>
            <person name="Chaumeil P.A."/>
            <person name="Hugenholtz P."/>
        </authorList>
    </citation>
    <scope>NUCLEOTIDE SEQUENCE [LARGE SCALE GENOMIC DNA]</scope>
    <source>
        <strain evidence="2">UBA10045</strain>
    </source>
</reference>
<comment type="caution">
    <text evidence="2">The sequence shown here is derived from an EMBL/GenBank/DDBJ whole genome shotgun (WGS) entry which is preliminary data.</text>
</comment>
<proteinExistence type="predicted"/>
<sequence length="147" mass="16072">MNEILQQRIESVQAGKNITHAQIEAKRSLREQLDSDLEAFLKNGGQVETLPQGYSGEFSQFNGRPVGGAQKSMRNVMAASVAAAHARRNNPNVIARNKAREEGQKHFHGAECVSCGGTLRYTSTNSCFSCNKASALRTHKRRTGRAA</sequence>
<dbReference type="Pfam" id="PF20661">
    <property type="entry name" value="SutA-RBD"/>
    <property type="match status" value="1"/>
</dbReference>
<feature type="domain" description="Transcriptional regulator SutA RNAP-binding" evidence="1">
    <location>
        <begin position="25"/>
        <end position="56"/>
    </location>
</feature>
<dbReference type="InterPro" id="IPR049191">
    <property type="entry name" value="SutA_RBD"/>
</dbReference>
<name>A0A3D3FXP4_ACIRA</name>
<protein>
    <recommendedName>
        <fullName evidence="1">Transcriptional regulator SutA RNAP-binding domain-containing protein</fullName>
    </recommendedName>
</protein>
<dbReference type="Proteomes" id="UP000262257">
    <property type="component" value="Unassembled WGS sequence"/>
</dbReference>
<dbReference type="AlphaFoldDB" id="A0A3D3FXP4"/>